<evidence type="ECO:0000256" key="1">
    <source>
        <dbReference type="ARBA" id="ARBA00022884"/>
    </source>
</evidence>
<dbReference type="InterPro" id="IPR027417">
    <property type="entry name" value="P-loop_NTPase"/>
</dbReference>
<dbReference type="Gene3D" id="3.40.50.300">
    <property type="entry name" value="P-loop containing nucleotide triphosphate hydrolases"/>
    <property type="match status" value="1"/>
</dbReference>
<reference evidence="4" key="2">
    <citation type="journal article" date="2017" name="Nat. Plants">
        <title>The Aegilops tauschii genome reveals multiple impacts of transposons.</title>
        <authorList>
            <person name="Zhao G."/>
            <person name="Zou C."/>
            <person name="Li K."/>
            <person name="Wang K."/>
            <person name="Li T."/>
            <person name="Gao L."/>
            <person name="Zhang X."/>
            <person name="Wang H."/>
            <person name="Yang Z."/>
            <person name="Liu X."/>
            <person name="Jiang W."/>
            <person name="Mao L."/>
            <person name="Kong X."/>
            <person name="Jiao Y."/>
            <person name="Jia J."/>
        </authorList>
    </citation>
    <scope>NUCLEOTIDE SEQUENCE [LARGE SCALE GENOMIC DNA]</scope>
    <source>
        <strain evidence="4">cv. AL8/78</strain>
    </source>
</reference>
<dbReference type="Proteomes" id="UP000015105">
    <property type="component" value="Chromosome 3D"/>
</dbReference>
<organism evidence="3 4">
    <name type="scientific">Aegilops tauschii subsp. strangulata</name>
    <name type="common">Goatgrass</name>
    <dbReference type="NCBI Taxonomy" id="200361"/>
    <lineage>
        <taxon>Eukaryota</taxon>
        <taxon>Viridiplantae</taxon>
        <taxon>Streptophyta</taxon>
        <taxon>Embryophyta</taxon>
        <taxon>Tracheophyta</taxon>
        <taxon>Spermatophyta</taxon>
        <taxon>Magnoliopsida</taxon>
        <taxon>Liliopsida</taxon>
        <taxon>Poales</taxon>
        <taxon>Poaceae</taxon>
        <taxon>BOP clade</taxon>
        <taxon>Pooideae</taxon>
        <taxon>Triticodae</taxon>
        <taxon>Triticeae</taxon>
        <taxon>Triticinae</taxon>
        <taxon>Aegilops</taxon>
    </lineage>
</organism>
<reference evidence="3" key="4">
    <citation type="submission" date="2019-03" db="UniProtKB">
        <authorList>
            <consortium name="EnsemblPlants"/>
        </authorList>
    </citation>
    <scope>IDENTIFICATION</scope>
</reference>
<dbReference type="CDD" id="cd18787">
    <property type="entry name" value="SF2_C_DEAD"/>
    <property type="match status" value="1"/>
</dbReference>
<dbReference type="Gramene" id="AET3Gv20930900.12">
    <property type="protein sequence ID" value="AET3Gv20930900.12"/>
    <property type="gene ID" value="AET3Gv20930900"/>
</dbReference>
<reference evidence="3" key="5">
    <citation type="journal article" date="2021" name="G3 (Bethesda)">
        <title>Aegilops tauschii genome assembly Aet v5.0 features greater sequence contiguity and improved annotation.</title>
        <authorList>
            <person name="Wang L."/>
            <person name="Zhu T."/>
            <person name="Rodriguez J.C."/>
            <person name="Deal K.R."/>
            <person name="Dubcovsky J."/>
            <person name="McGuire P.E."/>
            <person name="Lux T."/>
            <person name="Spannagl M."/>
            <person name="Mayer K.F.X."/>
            <person name="Baldrich P."/>
            <person name="Meyers B.C."/>
            <person name="Huo N."/>
            <person name="Gu Y.Q."/>
            <person name="Zhou H."/>
            <person name="Devos K.M."/>
            <person name="Bennetzen J.L."/>
            <person name="Unver T."/>
            <person name="Budak H."/>
            <person name="Gulick P.J."/>
            <person name="Galiba G."/>
            <person name="Kalapos B."/>
            <person name="Nelson D.R."/>
            <person name="Li P."/>
            <person name="You F.M."/>
            <person name="Luo M.C."/>
            <person name="Dvorak J."/>
        </authorList>
    </citation>
    <scope>NUCLEOTIDE SEQUENCE [LARGE SCALE GENOMIC DNA]</scope>
    <source>
        <strain evidence="3">cv. AL8/78</strain>
    </source>
</reference>
<reference evidence="3" key="3">
    <citation type="journal article" date="2017" name="Nature">
        <title>Genome sequence of the progenitor of the wheat D genome Aegilops tauschii.</title>
        <authorList>
            <person name="Luo M.C."/>
            <person name="Gu Y.Q."/>
            <person name="Puiu D."/>
            <person name="Wang H."/>
            <person name="Twardziok S.O."/>
            <person name="Deal K.R."/>
            <person name="Huo N."/>
            <person name="Zhu T."/>
            <person name="Wang L."/>
            <person name="Wang Y."/>
            <person name="McGuire P.E."/>
            <person name="Liu S."/>
            <person name="Long H."/>
            <person name="Ramasamy R.K."/>
            <person name="Rodriguez J.C."/>
            <person name="Van S.L."/>
            <person name="Yuan L."/>
            <person name="Wang Z."/>
            <person name="Xia Z."/>
            <person name="Xiao L."/>
            <person name="Anderson O.D."/>
            <person name="Ouyang S."/>
            <person name="Liang Y."/>
            <person name="Zimin A.V."/>
            <person name="Pertea G."/>
            <person name="Qi P."/>
            <person name="Bennetzen J.L."/>
            <person name="Dai X."/>
            <person name="Dawson M.W."/>
            <person name="Muller H.G."/>
            <person name="Kugler K."/>
            <person name="Rivarola-Duarte L."/>
            <person name="Spannagl M."/>
            <person name="Mayer K.F.X."/>
            <person name="Lu F.H."/>
            <person name="Bevan M.W."/>
            <person name="Leroy P."/>
            <person name="Li P."/>
            <person name="You F.M."/>
            <person name="Sun Q."/>
            <person name="Liu Z."/>
            <person name="Lyons E."/>
            <person name="Wicker T."/>
            <person name="Salzberg S.L."/>
            <person name="Devos K.M."/>
            <person name="Dvorak J."/>
        </authorList>
    </citation>
    <scope>NUCLEOTIDE SEQUENCE [LARGE SCALE GENOMIC DNA]</scope>
    <source>
        <strain evidence="3">cv. AL8/78</strain>
    </source>
</reference>
<dbReference type="EnsemblPlants" id="AET3Gv20930900.12">
    <property type="protein sequence ID" value="AET3Gv20930900.12"/>
    <property type="gene ID" value="AET3Gv20930900"/>
</dbReference>
<keyword evidence="1" id="KW-0694">RNA-binding</keyword>
<dbReference type="AlphaFoldDB" id="A0A453G988"/>
<reference evidence="4" key="1">
    <citation type="journal article" date="2014" name="Science">
        <title>Ancient hybridizations among the ancestral genomes of bread wheat.</title>
        <authorList>
            <consortium name="International Wheat Genome Sequencing Consortium,"/>
            <person name="Marcussen T."/>
            <person name="Sandve S.R."/>
            <person name="Heier L."/>
            <person name="Spannagl M."/>
            <person name="Pfeifer M."/>
            <person name="Jakobsen K.S."/>
            <person name="Wulff B.B."/>
            <person name="Steuernagel B."/>
            <person name="Mayer K.F."/>
            <person name="Olsen O.A."/>
        </authorList>
    </citation>
    <scope>NUCLEOTIDE SEQUENCE [LARGE SCALE GENOMIC DNA]</scope>
    <source>
        <strain evidence="4">cv. AL8/78</strain>
    </source>
</reference>
<keyword evidence="4" id="KW-1185">Reference proteome</keyword>
<evidence type="ECO:0000313" key="4">
    <source>
        <dbReference type="Proteomes" id="UP000015105"/>
    </source>
</evidence>
<dbReference type="InterPro" id="IPR001650">
    <property type="entry name" value="Helicase_C-like"/>
</dbReference>
<protein>
    <recommendedName>
        <fullName evidence="2">Helicase C-terminal domain-containing protein</fullName>
    </recommendedName>
</protein>
<feature type="domain" description="Helicase C-terminal" evidence="2">
    <location>
        <begin position="67"/>
        <end position="154"/>
    </location>
</feature>
<proteinExistence type="predicted"/>
<evidence type="ECO:0000259" key="2">
    <source>
        <dbReference type="PROSITE" id="PS51194"/>
    </source>
</evidence>
<dbReference type="PANTHER" id="PTHR47958">
    <property type="entry name" value="ATP-DEPENDENT RNA HELICASE DBP3"/>
    <property type="match status" value="1"/>
</dbReference>
<accession>A0A453G988</accession>
<evidence type="ECO:0000313" key="3">
    <source>
        <dbReference type="EnsemblPlants" id="AET3Gv20930900.12"/>
    </source>
</evidence>
<dbReference type="GO" id="GO:0003723">
    <property type="term" value="F:RNA binding"/>
    <property type="evidence" value="ECO:0007669"/>
    <property type="project" value="UniProtKB-KW"/>
</dbReference>
<sequence length="154" mass="17435">SRQANLVLECHVKLKCWLDNFVHPAINILHVILCYAMQVMIGTAELKANHSIQQIVEVISDHEKYPRLSKLLSDLMDGSRILIFFQTKKECDKVTRQLRMDGWPALSIHGDKAQSERDYVLAEFKNGKSPIMAATDVAARGLGMVTCLNIRIML</sequence>
<name>A0A453G988_AEGTS</name>
<dbReference type="PROSITE" id="PS51194">
    <property type="entry name" value="HELICASE_CTER"/>
    <property type="match status" value="1"/>
</dbReference>
<dbReference type="Pfam" id="PF00271">
    <property type="entry name" value="Helicase_C"/>
    <property type="match status" value="1"/>
</dbReference>
<dbReference type="SUPFAM" id="SSF52540">
    <property type="entry name" value="P-loop containing nucleoside triphosphate hydrolases"/>
    <property type="match status" value="1"/>
</dbReference>